<organism evidence="1 2">
    <name type="scientific">Faucicola osloensis</name>
    <name type="common">Moraxella osloensis</name>
    <dbReference type="NCBI Taxonomy" id="34062"/>
    <lineage>
        <taxon>Bacteria</taxon>
        <taxon>Pseudomonadati</taxon>
        <taxon>Pseudomonadota</taxon>
        <taxon>Gammaproteobacteria</taxon>
        <taxon>Moraxellales</taxon>
        <taxon>Moraxellaceae</taxon>
        <taxon>Faucicola</taxon>
    </lineage>
</organism>
<evidence type="ECO:0000313" key="1">
    <source>
        <dbReference type="EMBL" id="ATR79797.1"/>
    </source>
</evidence>
<evidence type="ECO:0000313" key="2">
    <source>
        <dbReference type="Proteomes" id="UP000229340"/>
    </source>
</evidence>
<reference evidence="2" key="1">
    <citation type="submission" date="2017-10" db="EMBL/GenBank/DDBJ databases">
        <title>Complete genome sequence of Moraxella osloensis NP7 isolated from human skin.</title>
        <authorList>
            <person name="Lee K."/>
            <person name="Lim J.Y."/>
            <person name="Hwang I."/>
        </authorList>
    </citation>
    <scope>NUCLEOTIDE SEQUENCE [LARGE SCALE GENOMIC DNA]</scope>
    <source>
        <strain evidence="2">NP7</strain>
        <plasmid evidence="2">pnp7-1</plasmid>
    </source>
</reference>
<sequence>MNNVVNALLARSRHPRCKTEPLNRHITDDLYNQSALAIGSYYTSHAMRQTQLLAIALDGKPILTLGYPDNDDTQREADTLLNLPSFARIAHEFFGAGELTKVVVKGDAVMGGNTPYSCIVFGEQGKTYEVDDNEPIAQVCCVIPLAISIETEAFAFFFCIHNDIMKTFVPEAKDIPQIEPIAA</sequence>
<dbReference type="AlphaFoldDB" id="A0A2D2LXQ2"/>
<dbReference type="RefSeq" id="WP_100271139.1">
    <property type="nucleotide sequence ID" value="NZ_CP024444.1"/>
</dbReference>
<proteinExistence type="predicted"/>
<protein>
    <submittedName>
        <fullName evidence="1">Uncharacterized protein</fullName>
    </submittedName>
</protein>
<keyword evidence="1" id="KW-0614">Plasmid</keyword>
<geneLocation type="plasmid" evidence="2">
    <name>pnp7-1</name>
</geneLocation>
<name>A0A2D2LXQ2_FAUOS</name>
<dbReference type="EMBL" id="CP024444">
    <property type="protein sequence ID" value="ATR79797.1"/>
    <property type="molecule type" value="Genomic_DNA"/>
</dbReference>
<gene>
    <name evidence="1" type="ORF">NP7_10560</name>
</gene>
<accession>A0A2D2LXQ2</accession>
<dbReference type="Proteomes" id="UP000229340">
    <property type="component" value="Plasmid pNP7-1"/>
</dbReference>